<organism evidence="1 2">
    <name type="scientific">candidate division KSB3 bacterium</name>
    <dbReference type="NCBI Taxonomy" id="2044937"/>
    <lineage>
        <taxon>Bacteria</taxon>
        <taxon>candidate division KSB3</taxon>
    </lineage>
</organism>
<dbReference type="AlphaFoldDB" id="A0A2G6EAI8"/>
<proteinExistence type="predicted"/>
<sequence>MTGTGREYSAKIFIVRNTIDGIQARIHDNTFYCTSAETVKEKEKFIVLFNFLDFFADVSL</sequence>
<evidence type="ECO:0000313" key="2">
    <source>
        <dbReference type="Proteomes" id="UP000229740"/>
    </source>
</evidence>
<dbReference type="EMBL" id="PDPS01000020">
    <property type="protein sequence ID" value="PID59074.1"/>
    <property type="molecule type" value="Genomic_DNA"/>
</dbReference>
<evidence type="ECO:0000313" key="1">
    <source>
        <dbReference type="EMBL" id="PID59074.1"/>
    </source>
</evidence>
<name>A0A2G6EAI8_9BACT</name>
<dbReference type="Proteomes" id="UP000229740">
    <property type="component" value="Unassembled WGS sequence"/>
</dbReference>
<reference evidence="1 2" key="1">
    <citation type="submission" date="2017-10" db="EMBL/GenBank/DDBJ databases">
        <title>Novel microbial diversity and functional potential in the marine mammal oral microbiome.</title>
        <authorList>
            <person name="Dudek N.K."/>
            <person name="Sun C.L."/>
            <person name="Burstein D."/>
            <person name="Kantor R.S."/>
            <person name="Aliaga Goltsman D.S."/>
            <person name="Bik E.M."/>
            <person name="Thomas B.C."/>
            <person name="Banfield J.F."/>
            <person name="Relman D.A."/>
        </authorList>
    </citation>
    <scope>NUCLEOTIDE SEQUENCE [LARGE SCALE GENOMIC DNA]</scope>
    <source>
        <strain evidence="1">DOLZORAL124_49_17</strain>
    </source>
</reference>
<gene>
    <name evidence="1" type="ORF">CSB45_01320</name>
</gene>
<comment type="caution">
    <text evidence="1">The sequence shown here is derived from an EMBL/GenBank/DDBJ whole genome shotgun (WGS) entry which is preliminary data.</text>
</comment>
<protein>
    <submittedName>
        <fullName evidence="1">Uncharacterized protein</fullName>
    </submittedName>
</protein>
<accession>A0A2G6EAI8</accession>